<dbReference type="InterPro" id="IPR050638">
    <property type="entry name" value="AA-Vitamin_Transporters"/>
</dbReference>
<accession>A0A3B0VDY2</accession>
<feature type="transmembrane region" description="Helical" evidence="5">
    <location>
        <begin position="165"/>
        <end position="185"/>
    </location>
</feature>
<protein>
    <submittedName>
        <fullName evidence="7">Permease of the drug/metabolite transporter (DMT) superfamily</fullName>
    </submittedName>
</protein>
<sequence>MSFFRELLIIPFFQYYNSRIPVLNSQIGECLLLPTDMKMENRFGQQWTSWLILFGLMLTWGSSFILMKQALLFFSGTEVGLLRVVITFLFLLPFSFKYIKKIDRKYFWPLVISGIIGSVIPALLFAIAETRIESGLAGTLNSLTPLFTLLLGLIFFGFKTRWINVLGVFIGLVGAAGLMVSSSGNHLGGDFWYSFLVVIASVCYAINVNLVKRYFSGLNSMQITVMTFFYIGIPTLIWVLFFTRVPNLLWTHPDVWEGMGYLVILSVVGTGLALIAFNKLIKMSSPVFASSVTYIIPIVAIMWGILDGEHFTVVYFFWMLLILGGVFLVNAKPRLKIKTEQHKFFVKNK</sequence>
<evidence type="ECO:0000313" key="7">
    <source>
        <dbReference type="EMBL" id="VAW30196.1"/>
    </source>
</evidence>
<reference evidence="7" key="1">
    <citation type="submission" date="2018-06" db="EMBL/GenBank/DDBJ databases">
        <authorList>
            <person name="Zhirakovskaya E."/>
        </authorList>
    </citation>
    <scope>NUCLEOTIDE SEQUENCE</scope>
</reference>
<evidence type="ECO:0000256" key="5">
    <source>
        <dbReference type="SAM" id="Phobius"/>
    </source>
</evidence>
<proteinExistence type="predicted"/>
<dbReference type="AlphaFoldDB" id="A0A3B0VDY2"/>
<dbReference type="GO" id="GO:0016020">
    <property type="term" value="C:membrane"/>
    <property type="evidence" value="ECO:0007669"/>
    <property type="project" value="UniProtKB-SubCell"/>
</dbReference>
<organism evidence="7">
    <name type="scientific">hydrothermal vent metagenome</name>
    <dbReference type="NCBI Taxonomy" id="652676"/>
    <lineage>
        <taxon>unclassified sequences</taxon>
        <taxon>metagenomes</taxon>
        <taxon>ecological metagenomes</taxon>
    </lineage>
</organism>
<feature type="transmembrane region" description="Helical" evidence="5">
    <location>
        <begin position="261"/>
        <end position="280"/>
    </location>
</feature>
<evidence type="ECO:0000256" key="3">
    <source>
        <dbReference type="ARBA" id="ARBA00022989"/>
    </source>
</evidence>
<feature type="transmembrane region" description="Helical" evidence="5">
    <location>
        <begin position="106"/>
        <end position="128"/>
    </location>
</feature>
<keyword evidence="2 5" id="KW-0812">Transmembrane</keyword>
<dbReference type="InterPro" id="IPR037185">
    <property type="entry name" value="EmrE-like"/>
</dbReference>
<keyword evidence="4 5" id="KW-0472">Membrane</keyword>
<comment type="subcellular location">
    <subcellularLocation>
        <location evidence="1">Membrane</location>
        <topology evidence="1">Multi-pass membrane protein</topology>
    </subcellularLocation>
</comment>
<dbReference type="PANTHER" id="PTHR32322">
    <property type="entry name" value="INNER MEMBRANE TRANSPORTER"/>
    <property type="match status" value="1"/>
</dbReference>
<feature type="domain" description="EamA" evidence="6">
    <location>
        <begin position="51"/>
        <end position="178"/>
    </location>
</feature>
<feature type="transmembrane region" description="Helical" evidence="5">
    <location>
        <begin position="191"/>
        <end position="211"/>
    </location>
</feature>
<evidence type="ECO:0000259" key="6">
    <source>
        <dbReference type="Pfam" id="PF00892"/>
    </source>
</evidence>
<feature type="transmembrane region" description="Helical" evidence="5">
    <location>
        <begin position="140"/>
        <end position="158"/>
    </location>
</feature>
<dbReference type="EMBL" id="UOET01000486">
    <property type="protein sequence ID" value="VAW30196.1"/>
    <property type="molecule type" value="Genomic_DNA"/>
</dbReference>
<evidence type="ECO:0000256" key="2">
    <source>
        <dbReference type="ARBA" id="ARBA00022692"/>
    </source>
</evidence>
<feature type="domain" description="EamA" evidence="6">
    <location>
        <begin position="193"/>
        <end position="330"/>
    </location>
</feature>
<feature type="transmembrane region" description="Helical" evidence="5">
    <location>
        <begin position="47"/>
        <end position="66"/>
    </location>
</feature>
<evidence type="ECO:0000256" key="1">
    <source>
        <dbReference type="ARBA" id="ARBA00004141"/>
    </source>
</evidence>
<feature type="transmembrane region" description="Helical" evidence="5">
    <location>
        <begin position="312"/>
        <end position="331"/>
    </location>
</feature>
<dbReference type="PANTHER" id="PTHR32322:SF2">
    <property type="entry name" value="EAMA DOMAIN-CONTAINING PROTEIN"/>
    <property type="match status" value="1"/>
</dbReference>
<dbReference type="InterPro" id="IPR000620">
    <property type="entry name" value="EamA_dom"/>
</dbReference>
<feature type="transmembrane region" description="Helical" evidence="5">
    <location>
        <begin position="223"/>
        <end position="241"/>
    </location>
</feature>
<gene>
    <name evidence="7" type="ORF">MNBD_BACTEROID07-556</name>
</gene>
<dbReference type="SUPFAM" id="SSF103481">
    <property type="entry name" value="Multidrug resistance efflux transporter EmrE"/>
    <property type="match status" value="2"/>
</dbReference>
<feature type="transmembrane region" description="Helical" evidence="5">
    <location>
        <begin position="72"/>
        <end position="94"/>
    </location>
</feature>
<dbReference type="Pfam" id="PF00892">
    <property type="entry name" value="EamA"/>
    <property type="match status" value="2"/>
</dbReference>
<name>A0A3B0VDY2_9ZZZZ</name>
<keyword evidence="3 5" id="KW-1133">Transmembrane helix</keyword>
<evidence type="ECO:0000256" key="4">
    <source>
        <dbReference type="ARBA" id="ARBA00023136"/>
    </source>
</evidence>
<feature type="transmembrane region" description="Helical" evidence="5">
    <location>
        <begin position="287"/>
        <end position="306"/>
    </location>
</feature>